<dbReference type="SUPFAM" id="SSF103506">
    <property type="entry name" value="Mitochondrial carrier"/>
    <property type="match status" value="1"/>
</dbReference>
<dbReference type="AlphaFoldDB" id="A0A0N5A1U5"/>
<keyword evidence="3 11" id="KW-0813">Transport</keyword>
<comment type="subcellular location">
    <subcellularLocation>
        <location evidence="1">Mitochondrion inner membrane</location>
        <topology evidence="1">Multi-pass membrane protein</topology>
    </subcellularLocation>
</comment>
<dbReference type="PROSITE" id="PS50920">
    <property type="entry name" value="SOLCAR"/>
    <property type="match status" value="3"/>
</dbReference>
<dbReference type="InterPro" id="IPR018108">
    <property type="entry name" value="MCP_transmembrane"/>
</dbReference>
<dbReference type="PANTHER" id="PTHR45829">
    <property type="entry name" value="MITOCHONDRIAL CARRIER PROTEIN RIM2"/>
    <property type="match status" value="1"/>
</dbReference>
<dbReference type="GO" id="GO:0015218">
    <property type="term" value="F:pyrimidine nucleotide transmembrane transporter activity"/>
    <property type="evidence" value="ECO:0007669"/>
    <property type="project" value="InterPro"/>
</dbReference>
<evidence type="ECO:0000256" key="7">
    <source>
        <dbReference type="ARBA" id="ARBA00022989"/>
    </source>
</evidence>
<keyword evidence="5" id="KW-0677">Repeat</keyword>
<dbReference type="Gene3D" id="1.50.40.10">
    <property type="entry name" value="Mitochondrial carrier domain"/>
    <property type="match status" value="1"/>
</dbReference>
<accession>A0A0N5A1U5</accession>
<keyword evidence="8" id="KW-0496">Mitochondrion</keyword>
<evidence type="ECO:0000256" key="10">
    <source>
        <dbReference type="PROSITE-ProRule" id="PRU00282"/>
    </source>
</evidence>
<evidence type="ECO:0000256" key="2">
    <source>
        <dbReference type="ARBA" id="ARBA00006375"/>
    </source>
</evidence>
<reference evidence="14" key="1">
    <citation type="submission" date="2017-02" db="UniProtKB">
        <authorList>
            <consortium name="WormBaseParasite"/>
        </authorList>
    </citation>
    <scope>IDENTIFICATION</scope>
</reference>
<evidence type="ECO:0000256" key="8">
    <source>
        <dbReference type="ARBA" id="ARBA00023128"/>
    </source>
</evidence>
<dbReference type="GO" id="GO:1990519">
    <property type="term" value="P:pyrimidine nucleotide import into mitochondrion"/>
    <property type="evidence" value="ECO:0007669"/>
    <property type="project" value="TreeGrafter"/>
</dbReference>
<protein>
    <submittedName>
        <fullName evidence="14">Mitochondrial carrier protein</fullName>
    </submittedName>
</protein>
<comment type="similarity">
    <text evidence="2 11">Belongs to the mitochondrial carrier (TC 2.A.29) family.</text>
</comment>
<keyword evidence="7 12" id="KW-1133">Transmembrane helix</keyword>
<keyword evidence="4 10" id="KW-0812">Transmembrane</keyword>
<keyword evidence="13" id="KW-1185">Reference proteome</keyword>
<dbReference type="InterPro" id="IPR023395">
    <property type="entry name" value="MCP_dom_sf"/>
</dbReference>
<dbReference type="Pfam" id="PF00153">
    <property type="entry name" value="Mito_carr"/>
    <property type="match status" value="4"/>
</dbReference>
<feature type="repeat" description="Solcar" evidence="10">
    <location>
        <begin position="248"/>
        <end position="332"/>
    </location>
</feature>
<dbReference type="InterPro" id="IPR049562">
    <property type="entry name" value="SLC25A33/36-like"/>
</dbReference>
<feature type="transmembrane region" description="Helical" evidence="12">
    <location>
        <begin position="6"/>
        <end position="27"/>
    </location>
</feature>
<organism evidence="13 14">
    <name type="scientific">Parastrongyloides trichosuri</name>
    <name type="common">Possum-specific nematode worm</name>
    <dbReference type="NCBI Taxonomy" id="131310"/>
    <lineage>
        <taxon>Eukaryota</taxon>
        <taxon>Metazoa</taxon>
        <taxon>Ecdysozoa</taxon>
        <taxon>Nematoda</taxon>
        <taxon>Chromadorea</taxon>
        <taxon>Rhabditida</taxon>
        <taxon>Tylenchina</taxon>
        <taxon>Panagrolaimomorpha</taxon>
        <taxon>Strongyloidoidea</taxon>
        <taxon>Strongyloididae</taxon>
        <taxon>Parastrongyloides</taxon>
    </lineage>
</organism>
<feature type="repeat" description="Solcar" evidence="10">
    <location>
        <begin position="147"/>
        <end position="229"/>
    </location>
</feature>
<keyword evidence="9 10" id="KW-0472">Membrane</keyword>
<dbReference type="PANTHER" id="PTHR45829:SF4">
    <property type="entry name" value="MITOCHONDRIAL CARRIER PROTEIN RIM2"/>
    <property type="match status" value="1"/>
</dbReference>
<feature type="transmembrane region" description="Helical" evidence="12">
    <location>
        <begin position="112"/>
        <end position="133"/>
    </location>
</feature>
<dbReference type="Proteomes" id="UP000038045">
    <property type="component" value="Unplaced"/>
</dbReference>
<evidence type="ECO:0000256" key="1">
    <source>
        <dbReference type="ARBA" id="ARBA00004448"/>
    </source>
</evidence>
<evidence type="ECO:0000313" key="14">
    <source>
        <dbReference type="WBParaSite" id="PTRK_0001559200.1"/>
    </source>
</evidence>
<dbReference type="GO" id="GO:0005743">
    <property type="term" value="C:mitochondrial inner membrane"/>
    <property type="evidence" value="ECO:0007669"/>
    <property type="project" value="UniProtKB-SubCell"/>
</dbReference>
<feature type="repeat" description="Solcar" evidence="10">
    <location>
        <begin position="4"/>
        <end position="136"/>
    </location>
</feature>
<evidence type="ECO:0000256" key="12">
    <source>
        <dbReference type="SAM" id="Phobius"/>
    </source>
</evidence>
<keyword evidence="6" id="KW-0999">Mitochondrion inner membrane</keyword>
<dbReference type="STRING" id="131310.A0A0N5A1U5"/>
<dbReference type="WBParaSite" id="PTRK_0001559200.1">
    <property type="protein sequence ID" value="PTRK_0001559200.1"/>
    <property type="gene ID" value="PTRK_0001559200"/>
</dbReference>
<evidence type="ECO:0000256" key="3">
    <source>
        <dbReference type="ARBA" id="ARBA00022448"/>
    </source>
</evidence>
<sequence>MVYKDNFIHLVSGGLGSGVGLLLTYPLDLVRIRLQSHKGIQGQSYLKGITLNNNILASTSPFKENIINIKTTSMIKIPIVTNVYRQLADLHLIRNVKQIVINEGVKGLYKGLGASVFALIPTKAVYFFCYNAAKTELNTGTYYMVPNTAPVHMFSAGFAGLLVCFMFNPIHVVKTRLQLNKDKMNVRQCIAYTYNNNGIRGFFRGIEASAYGVSEMVIQFMIYEKIKHDLHVWLSGYNVPLYWLSEDPRAAHYMIAGAISKFTAVVATYPHEVIRTRTREVGYGGQGFWTYMLQITRQEGFKALYRGMGTTLIRSVPNSAIALTAYEYFVKFFNTLLH</sequence>
<proteinExistence type="inferred from homology"/>
<evidence type="ECO:0000256" key="9">
    <source>
        <dbReference type="ARBA" id="ARBA00023136"/>
    </source>
</evidence>
<evidence type="ECO:0000313" key="13">
    <source>
        <dbReference type="Proteomes" id="UP000038045"/>
    </source>
</evidence>
<feature type="transmembrane region" description="Helical" evidence="12">
    <location>
        <begin position="153"/>
        <end position="173"/>
    </location>
</feature>
<evidence type="ECO:0000256" key="5">
    <source>
        <dbReference type="ARBA" id="ARBA00022737"/>
    </source>
</evidence>
<evidence type="ECO:0000256" key="4">
    <source>
        <dbReference type="ARBA" id="ARBA00022692"/>
    </source>
</evidence>
<evidence type="ECO:0000256" key="11">
    <source>
        <dbReference type="RuleBase" id="RU000488"/>
    </source>
</evidence>
<name>A0A0N5A1U5_PARTI</name>
<evidence type="ECO:0000256" key="6">
    <source>
        <dbReference type="ARBA" id="ARBA00022792"/>
    </source>
</evidence>